<protein>
    <submittedName>
        <fullName evidence="1">Uncharacterized protein</fullName>
    </submittedName>
</protein>
<dbReference type="AlphaFoldDB" id="A0A0K8TEZ4"/>
<organism evidence="1">
    <name type="scientific">Lygus hesperus</name>
    <name type="common">Western plant bug</name>
    <dbReference type="NCBI Taxonomy" id="30085"/>
    <lineage>
        <taxon>Eukaryota</taxon>
        <taxon>Metazoa</taxon>
        <taxon>Ecdysozoa</taxon>
        <taxon>Arthropoda</taxon>
        <taxon>Hexapoda</taxon>
        <taxon>Insecta</taxon>
        <taxon>Pterygota</taxon>
        <taxon>Neoptera</taxon>
        <taxon>Paraneoptera</taxon>
        <taxon>Hemiptera</taxon>
        <taxon>Heteroptera</taxon>
        <taxon>Panheteroptera</taxon>
        <taxon>Cimicomorpha</taxon>
        <taxon>Miridae</taxon>
        <taxon>Mirini</taxon>
        <taxon>Lygus</taxon>
    </lineage>
</organism>
<sequence length="142" mass="15760">HSEKSPPSDYGRCSLGHRSRVDGATTKLGWLAIENPVSTARANYTASEEATLALAEAIRSGSTIDMGRHEEYMREALGELREQKDARNVAKRERLIPSLPNKLKSTLQRIVSSNLSQWLTVVPLARDDLDLTLSQFRDAIGK</sequence>
<feature type="non-terminal residue" evidence="1">
    <location>
        <position position="1"/>
    </location>
</feature>
<evidence type="ECO:0000313" key="1">
    <source>
        <dbReference type="EMBL" id="JAG64059.1"/>
    </source>
</evidence>
<reference evidence="1" key="1">
    <citation type="submission" date="2014-09" db="EMBL/GenBank/DDBJ databases">
        <authorList>
            <person name="Magalhaes I.L.F."/>
            <person name="Oliveira U."/>
            <person name="Santos F.R."/>
            <person name="Vidigal T.H.D.A."/>
            <person name="Brescovit A.D."/>
            <person name="Santos A.J."/>
        </authorList>
    </citation>
    <scope>NUCLEOTIDE SEQUENCE</scope>
</reference>
<proteinExistence type="predicted"/>
<feature type="non-terminal residue" evidence="1">
    <location>
        <position position="142"/>
    </location>
</feature>
<accession>A0A0K8TEZ4</accession>
<dbReference type="EMBL" id="GBRD01001762">
    <property type="protein sequence ID" value="JAG64059.1"/>
    <property type="molecule type" value="Transcribed_RNA"/>
</dbReference>
<name>A0A0K8TEZ4_LYGHE</name>